<sequence length="194" mass="20598">MMFISALATAALAIGAVSAQECTADRRVYLSRFVGIGYNAEGLGNSKKGFDEVPWGSPDSAGTCLTTIIPNGLGCAIPVATTGAGTEQFALETRQVFHKLTETAVIPFDNGTVLYSVEIQLGAREIVGLPATFHGWVYMDFNTDCRIYSARAYANVPTSVLGLLFPNTPLPDLMAACKALPVGGQKREAIEFQA</sequence>
<dbReference type="Proteomes" id="UP000799537">
    <property type="component" value="Unassembled WGS sequence"/>
</dbReference>
<keyword evidence="3" id="KW-1185">Reference proteome</keyword>
<dbReference type="OrthoDB" id="3632337at2759"/>
<dbReference type="GeneID" id="54568158"/>
<evidence type="ECO:0000313" key="2">
    <source>
        <dbReference type="EMBL" id="KAF2173360.1"/>
    </source>
</evidence>
<accession>A0A6A6D4R1</accession>
<reference evidence="2" key="1">
    <citation type="journal article" date="2020" name="Stud. Mycol.">
        <title>101 Dothideomycetes genomes: a test case for predicting lifestyles and emergence of pathogens.</title>
        <authorList>
            <person name="Haridas S."/>
            <person name="Albert R."/>
            <person name="Binder M."/>
            <person name="Bloem J."/>
            <person name="Labutti K."/>
            <person name="Salamov A."/>
            <person name="Andreopoulos B."/>
            <person name="Baker S."/>
            <person name="Barry K."/>
            <person name="Bills G."/>
            <person name="Bluhm B."/>
            <person name="Cannon C."/>
            <person name="Castanera R."/>
            <person name="Culley D."/>
            <person name="Daum C."/>
            <person name="Ezra D."/>
            <person name="Gonzalez J."/>
            <person name="Henrissat B."/>
            <person name="Kuo A."/>
            <person name="Liang C."/>
            <person name="Lipzen A."/>
            <person name="Lutzoni F."/>
            <person name="Magnuson J."/>
            <person name="Mondo S."/>
            <person name="Nolan M."/>
            <person name="Ohm R."/>
            <person name="Pangilinan J."/>
            <person name="Park H.-J."/>
            <person name="Ramirez L."/>
            <person name="Alfaro M."/>
            <person name="Sun H."/>
            <person name="Tritt A."/>
            <person name="Yoshinaga Y."/>
            <person name="Zwiers L.-H."/>
            <person name="Turgeon B."/>
            <person name="Goodwin S."/>
            <person name="Spatafora J."/>
            <person name="Crous P."/>
            <person name="Grigoriev I."/>
        </authorList>
    </citation>
    <scope>NUCLEOTIDE SEQUENCE</scope>
    <source>
        <strain evidence="2">ATCC 36951</strain>
    </source>
</reference>
<evidence type="ECO:0000256" key="1">
    <source>
        <dbReference type="SAM" id="SignalP"/>
    </source>
</evidence>
<feature type="chain" id="PRO_5025467998" description="Ubiquitin 3 binding protein But2 C-terminal domain-containing protein" evidence="1">
    <location>
        <begin position="20"/>
        <end position="194"/>
    </location>
</feature>
<evidence type="ECO:0008006" key="4">
    <source>
        <dbReference type="Google" id="ProtNLM"/>
    </source>
</evidence>
<name>A0A6A6D4R1_ZASCE</name>
<dbReference type="AlphaFoldDB" id="A0A6A6D4R1"/>
<proteinExistence type="predicted"/>
<organism evidence="2 3">
    <name type="scientific">Zasmidium cellare ATCC 36951</name>
    <dbReference type="NCBI Taxonomy" id="1080233"/>
    <lineage>
        <taxon>Eukaryota</taxon>
        <taxon>Fungi</taxon>
        <taxon>Dikarya</taxon>
        <taxon>Ascomycota</taxon>
        <taxon>Pezizomycotina</taxon>
        <taxon>Dothideomycetes</taxon>
        <taxon>Dothideomycetidae</taxon>
        <taxon>Mycosphaerellales</taxon>
        <taxon>Mycosphaerellaceae</taxon>
        <taxon>Zasmidium</taxon>
    </lineage>
</organism>
<gene>
    <name evidence="2" type="ORF">M409DRAFT_61809</name>
</gene>
<evidence type="ECO:0000313" key="3">
    <source>
        <dbReference type="Proteomes" id="UP000799537"/>
    </source>
</evidence>
<dbReference type="EMBL" id="ML993579">
    <property type="protein sequence ID" value="KAF2173360.1"/>
    <property type="molecule type" value="Genomic_DNA"/>
</dbReference>
<feature type="signal peptide" evidence="1">
    <location>
        <begin position="1"/>
        <end position="19"/>
    </location>
</feature>
<dbReference type="RefSeq" id="XP_033674249.1">
    <property type="nucleotide sequence ID" value="XM_033814886.1"/>
</dbReference>
<protein>
    <recommendedName>
        <fullName evidence="4">Ubiquitin 3 binding protein But2 C-terminal domain-containing protein</fullName>
    </recommendedName>
</protein>
<keyword evidence="1" id="KW-0732">Signal</keyword>